<evidence type="ECO:0000256" key="1">
    <source>
        <dbReference type="SAM" id="Coils"/>
    </source>
</evidence>
<accession>A0A7S0GIJ8</accession>
<dbReference type="AlphaFoldDB" id="A0A7S0GIJ8"/>
<organism evidence="2">
    <name type="scientific">Proboscia inermis</name>
    <dbReference type="NCBI Taxonomy" id="420281"/>
    <lineage>
        <taxon>Eukaryota</taxon>
        <taxon>Sar</taxon>
        <taxon>Stramenopiles</taxon>
        <taxon>Ochrophyta</taxon>
        <taxon>Bacillariophyta</taxon>
        <taxon>Coscinodiscophyceae</taxon>
        <taxon>Rhizosoleniophycidae</taxon>
        <taxon>Rhizosoleniales</taxon>
        <taxon>Rhizosoleniaceae</taxon>
        <taxon>Proboscia</taxon>
    </lineage>
</organism>
<reference evidence="2" key="1">
    <citation type="submission" date="2021-01" db="EMBL/GenBank/DDBJ databases">
        <authorList>
            <person name="Corre E."/>
            <person name="Pelletier E."/>
            <person name="Niang G."/>
            <person name="Scheremetjew M."/>
            <person name="Finn R."/>
            <person name="Kale V."/>
            <person name="Holt S."/>
            <person name="Cochrane G."/>
            <person name="Meng A."/>
            <person name="Brown T."/>
            <person name="Cohen L."/>
        </authorList>
    </citation>
    <scope>NUCLEOTIDE SEQUENCE</scope>
    <source>
        <strain evidence="2">CCAP1064/1</strain>
    </source>
</reference>
<sequence length="140" mass="15574">MLRQTACKIARRAVAKSTPTFAARSFATEGAKSPTVVVPIIVDSLEWTLSSPPPLHQFDEPPLMVETDHLLNVNPGVDVEETLKAQGETVTEIEGAEAWAMEEYTPEKFEAWVKEQDDKFEAAQEAFEKEQKTKANLAKN</sequence>
<protein>
    <submittedName>
        <fullName evidence="2">Uncharacterized protein</fullName>
    </submittedName>
</protein>
<name>A0A7S0GIJ8_9STRA</name>
<feature type="coiled-coil region" evidence="1">
    <location>
        <begin position="113"/>
        <end position="140"/>
    </location>
</feature>
<gene>
    <name evidence="2" type="ORF">PINE0816_LOCUS14970</name>
</gene>
<proteinExistence type="predicted"/>
<dbReference type="EMBL" id="HBEL01032027">
    <property type="protein sequence ID" value="CAD8418835.1"/>
    <property type="molecule type" value="Transcribed_RNA"/>
</dbReference>
<keyword evidence="1" id="KW-0175">Coiled coil</keyword>
<evidence type="ECO:0000313" key="2">
    <source>
        <dbReference type="EMBL" id="CAD8418835.1"/>
    </source>
</evidence>